<feature type="transmembrane region" description="Helical" evidence="9">
    <location>
        <begin position="376"/>
        <end position="393"/>
    </location>
</feature>
<evidence type="ECO:0000259" key="10">
    <source>
        <dbReference type="PROSITE" id="PS50268"/>
    </source>
</evidence>
<dbReference type="InterPro" id="IPR002126">
    <property type="entry name" value="Cadherin-like_dom"/>
</dbReference>
<feature type="domain" description="Cadherin" evidence="10">
    <location>
        <begin position="100"/>
        <end position="165"/>
    </location>
</feature>
<dbReference type="PRINTS" id="PR00205">
    <property type="entry name" value="CADHERIN"/>
</dbReference>
<dbReference type="AlphaFoldDB" id="A0A2T7Q0C1"/>
<feature type="domain" description="Cadherin" evidence="10">
    <location>
        <begin position="166"/>
        <end position="281"/>
    </location>
</feature>
<keyword evidence="4 8" id="KW-0106">Calcium</keyword>
<proteinExistence type="predicted"/>
<dbReference type="Proteomes" id="UP000245119">
    <property type="component" value="Linkage Group LG1"/>
</dbReference>
<dbReference type="InterPro" id="IPR020894">
    <property type="entry name" value="Cadherin_CS"/>
</dbReference>
<dbReference type="OrthoDB" id="6138049at2759"/>
<evidence type="ECO:0000256" key="1">
    <source>
        <dbReference type="ARBA" id="ARBA00004167"/>
    </source>
</evidence>
<sequence length="410" mass="45199">MADVAVIKDSLRAGVIILSRFLVFHLPSESVVDQACSPKDPGPFLGTTPVLTIDVQEDAPLMTLGELRVHGVLGGQGADGMVFEVLPNYLFLNPEDYFNFVYKNNTNFAELKLQLDRDGPTAEMDDDLNYFSFTLKCSLAANTSNETYFDVKIFVHDVNDNSPQFGDFSTNITVNELTPVGTTVLHVEATDLDLLNNLTYTLRPRSETSRSDDMSSHFAIDPVTGDITISHPLDYEAMSEGSLTVMVQGEEIRVRPVPNKVDTYVPIKARDLDNSNNTITFSIISTIPPGSEDKFTVNVSPSGSPEYVVTIYPKESMTVNHGFEIFLKAEEVSFQKRFAVAMILFEDPNQASSSEAQSGTNCGNQSGTQDKYTEPVIALIIVVAILAALLFCLGTRLPHRHVPVVEREKR</sequence>
<evidence type="ECO:0000256" key="7">
    <source>
        <dbReference type="ARBA" id="ARBA00023180"/>
    </source>
</evidence>
<dbReference type="CDD" id="cd11304">
    <property type="entry name" value="Cadherin_repeat"/>
    <property type="match status" value="1"/>
</dbReference>
<protein>
    <recommendedName>
        <fullName evidence="10">Cadherin domain-containing protein</fullName>
    </recommendedName>
</protein>
<evidence type="ECO:0000256" key="6">
    <source>
        <dbReference type="ARBA" id="ARBA00023136"/>
    </source>
</evidence>
<organism evidence="11 12">
    <name type="scientific">Pomacea canaliculata</name>
    <name type="common">Golden apple snail</name>
    <dbReference type="NCBI Taxonomy" id="400727"/>
    <lineage>
        <taxon>Eukaryota</taxon>
        <taxon>Metazoa</taxon>
        <taxon>Spiralia</taxon>
        <taxon>Lophotrochozoa</taxon>
        <taxon>Mollusca</taxon>
        <taxon>Gastropoda</taxon>
        <taxon>Caenogastropoda</taxon>
        <taxon>Architaenioglossa</taxon>
        <taxon>Ampullarioidea</taxon>
        <taxon>Ampullariidae</taxon>
        <taxon>Pomacea</taxon>
    </lineage>
</organism>
<keyword evidence="2 9" id="KW-0812">Transmembrane</keyword>
<dbReference type="PROSITE" id="PS00232">
    <property type="entry name" value="CADHERIN_1"/>
    <property type="match status" value="1"/>
</dbReference>
<name>A0A2T7Q0C1_POMCA</name>
<dbReference type="GO" id="GO:0005886">
    <property type="term" value="C:plasma membrane"/>
    <property type="evidence" value="ECO:0007669"/>
    <property type="project" value="InterPro"/>
</dbReference>
<keyword evidence="7" id="KW-0325">Glycoprotein</keyword>
<dbReference type="Gene3D" id="2.60.40.60">
    <property type="entry name" value="Cadherins"/>
    <property type="match status" value="1"/>
</dbReference>
<dbReference type="SUPFAM" id="SSF49313">
    <property type="entry name" value="Cadherin-like"/>
    <property type="match status" value="1"/>
</dbReference>
<dbReference type="GO" id="GO:0007156">
    <property type="term" value="P:homophilic cell adhesion via plasma membrane adhesion molecules"/>
    <property type="evidence" value="ECO:0007669"/>
    <property type="project" value="InterPro"/>
</dbReference>
<evidence type="ECO:0000256" key="5">
    <source>
        <dbReference type="ARBA" id="ARBA00022989"/>
    </source>
</evidence>
<evidence type="ECO:0000256" key="2">
    <source>
        <dbReference type="ARBA" id="ARBA00022692"/>
    </source>
</evidence>
<dbReference type="PROSITE" id="PS50268">
    <property type="entry name" value="CADHERIN_2"/>
    <property type="match status" value="2"/>
</dbReference>
<accession>A0A2T7Q0C1</accession>
<keyword evidence="3" id="KW-0677">Repeat</keyword>
<reference evidence="11 12" key="1">
    <citation type="submission" date="2018-04" db="EMBL/GenBank/DDBJ databases">
        <title>The genome of golden apple snail Pomacea canaliculata provides insight into stress tolerance and invasive adaptation.</title>
        <authorList>
            <person name="Liu C."/>
            <person name="Liu B."/>
            <person name="Ren Y."/>
            <person name="Zhang Y."/>
            <person name="Wang H."/>
            <person name="Li S."/>
            <person name="Jiang F."/>
            <person name="Yin L."/>
            <person name="Zhang G."/>
            <person name="Qian W."/>
            <person name="Fan W."/>
        </authorList>
    </citation>
    <scope>NUCLEOTIDE SEQUENCE [LARGE SCALE GENOMIC DNA]</scope>
    <source>
        <strain evidence="11">SZHN2017</strain>
        <tissue evidence="11">Muscle</tissue>
    </source>
</reference>
<keyword evidence="12" id="KW-1185">Reference proteome</keyword>
<evidence type="ECO:0000313" key="12">
    <source>
        <dbReference type="Proteomes" id="UP000245119"/>
    </source>
</evidence>
<evidence type="ECO:0000313" key="11">
    <source>
        <dbReference type="EMBL" id="PVD39124.1"/>
    </source>
</evidence>
<keyword evidence="6 9" id="KW-0472">Membrane</keyword>
<evidence type="ECO:0000256" key="8">
    <source>
        <dbReference type="PROSITE-ProRule" id="PRU00043"/>
    </source>
</evidence>
<dbReference type="EMBL" id="PZQS01000001">
    <property type="protein sequence ID" value="PVD39124.1"/>
    <property type="molecule type" value="Genomic_DNA"/>
</dbReference>
<dbReference type="PANTHER" id="PTHR24028:SF328">
    <property type="entry name" value="CADHERIN-3"/>
    <property type="match status" value="1"/>
</dbReference>
<comment type="subcellular location">
    <subcellularLocation>
        <location evidence="1">Membrane</location>
        <topology evidence="1">Single-pass membrane protein</topology>
    </subcellularLocation>
</comment>
<comment type="caution">
    <text evidence="11">The sequence shown here is derived from an EMBL/GenBank/DDBJ whole genome shotgun (WGS) entry which is preliminary data.</text>
</comment>
<evidence type="ECO:0000256" key="9">
    <source>
        <dbReference type="SAM" id="Phobius"/>
    </source>
</evidence>
<evidence type="ECO:0000256" key="3">
    <source>
        <dbReference type="ARBA" id="ARBA00022737"/>
    </source>
</evidence>
<dbReference type="PANTHER" id="PTHR24028">
    <property type="entry name" value="CADHERIN-87A"/>
    <property type="match status" value="1"/>
</dbReference>
<dbReference type="InterPro" id="IPR015919">
    <property type="entry name" value="Cadherin-like_sf"/>
</dbReference>
<keyword evidence="5 9" id="KW-1133">Transmembrane helix</keyword>
<evidence type="ECO:0000256" key="4">
    <source>
        <dbReference type="ARBA" id="ARBA00022837"/>
    </source>
</evidence>
<dbReference type="InterPro" id="IPR050174">
    <property type="entry name" value="Protocadherin/Cadherin-CA"/>
</dbReference>
<dbReference type="Pfam" id="PF00028">
    <property type="entry name" value="Cadherin"/>
    <property type="match status" value="1"/>
</dbReference>
<gene>
    <name evidence="11" type="ORF">C0Q70_01752</name>
</gene>
<dbReference type="GO" id="GO:0005509">
    <property type="term" value="F:calcium ion binding"/>
    <property type="evidence" value="ECO:0007669"/>
    <property type="project" value="UniProtKB-UniRule"/>
</dbReference>